<dbReference type="EMBL" id="CP000884">
    <property type="protein sequence ID" value="ABX37778.1"/>
    <property type="molecule type" value="Genomic_DNA"/>
</dbReference>
<dbReference type="STRING" id="398578.Daci_5149"/>
<gene>
    <name evidence="4" type="ordered locus">Daci_5149</name>
</gene>
<keyword evidence="1" id="KW-0677">Repeat</keyword>
<evidence type="ECO:0000313" key="5">
    <source>
        <dbReference type="Proteomes" id="UP000000784"/>
    </source>
</evidence>
<organism evidence="4 5">
    <name type="scientific">Delftia acidovorans (strain DSM 14801 / SPH-1)</name>
    <dbReference type="NCBI Taxonomy" id="398578"/>
    <lineage>
        <taxon>Bacteria</taxon>
        <taxon>Pseudomonadati</taxon>
        <taxon>Pseudomonadota</taxon>
        <taxon>Betaproteobacteria</taxon>
        <taxon>Burkholderiales</taxon>
        <taxon>Comamonadaceae</taxon>
        <taxon>Delftia</taxon>
    </lineage>
</organism>
<feature type="repeat" description="ANK" evidence="3">
    <location>
        <begin position="315"/>
        <end position="347"/>
    </location>
</feature>
<keyword evidence="2 3" id="KW-0040">ANK repeat</keyword>
<name>A9BN83_DELAS</name>
<dbReference type="InterPro" id="IPR050745">
    <property type="entry name" value="Multifunctional_regulatory"/>
</dbReference>
<dbReference type="HOGENOM" id="CLU_032709_0_0_4"/>
<dbReference type="PROSITE" id="PS50088">
    <property type="entry name" value="ANK_REPEAT"/>
    <property type="match status" value="1"/>
</dbReference>
<dbReference type="PANTHER" id="PTHR24189">
    <property type="entry name" value="MYOTROPHIN"/>
    <property type="match status" value="1"/>
</dbReference>
<evidence type="ECO:0000313" key="4">
    <source>
        <dbReference type="EMBL" id="ABX37778.1"/>
    </source>
</evidence>
<dbReference type="SMART" id="SM00248">
    <property type="entry name" value="ANK"/>
    <property type="match status" value="4"/>
</dbReference>
<dbReference type="AlphaFoldDB" id="A9BN83"/>
<dbReference type="Gene3D" id="1.25.40.20">
    <property type="entry name" value="Ankyrin repeat-containing domain"/>
    <property type="match status" value="3"/>
</dbReference>
<protein>
    <submittedName>
        <fullName evidence="4">Ankyrin</fullName>
    </submittedName>
</protein>
<reference evidence="4 5" key="1">
    <citation type="journal article" date="2004" name="Appl. Environ. Microbiol.">
        <title>Mineralization of individual congeners of linear alkylbenzenesulfonate by defined pairs of heterotrophic bacteria.</title>
        <authorList>
            <person name="Schleheck D."/>
            <person name="Knepper T.P."/>
            <person name="Fischer K."/>
            <person name="Cook A.M."/>
        </authorList>
    </citation>
    <scope>NUCLEOTIDE SEQUENCE [LARGE SCALE GENOMIC DNA]</scope>
    <source>
        <strain evidence="5">DSM 14801 / SPH-1</strain>
    </source>
</reference>
<evidence type="ECO:0000256" key="1">
    <source>
        <dbReference type="ARBA" id="ARBA00022737"/>
    </source>
</evidence>
<reference evidence="5" key="2">
    <citation type="submission" date="2007-11" db="EMBL/GenBank/DDBJ databases">
        <title>Complete sequence of Delftia acidovorans DSM 14801 / SPH-1.</title>
        <authorList>
            <person name="Copeland A."/>
            <person name="Lucas S."/>
            <person name="Lapidus A."/>
            <person name="Barry K."/>
            <person name="Glavina del Rio T."/>
            <person name="Dalin E."/>
            <person name="Tice H."/>
            <person name="Pitluck S."/>
            <person name="Lowry S."/>
            <person name="Clum A."/>
            <person name="Schmutz J."/>
            <person name="Larimer F."/>
            <person name="Land M."/>
            <person name="Hauser L."/>
            <person name="Kyrpides N."/>
            <person name="Kim E."/>
            <person name="Schleheck D."/>
            <person name="Richardson P."/>
        </authorList>
    </citation>
    <scope>NUCLEOTIDE SEQUENCE [LARGE SCALE GENOMIC DNA]</scope>
    <source>
        <strain evidence="5">DSM 14801 / SPH-1</strain>
    </source>
</reference>
<sequence>MNPPVCASRRFSLATCLCAPSCRSLAFVHGGIPVKRIPARPDMGHLKKQAKQLLAAYRAGSAQAMEQLRSHLPAAKGLADEALAAKDLRLHDAQSCVAREHGFASWSELSGYVEACQRLAADPEKSRLHWLALVYAGDVAGGTHRAQPALARRLLDERPELAGSDGSDPWVACATGNLAVLREAGRNDPGWLRRAGGPLALPPLMAVTHSCLLRLPEFTEHLHACARWLLDAGADPLQTIGNRWPPASLQSPSDTERLSALYGAAGQNHDAQLTQMLLQAGANPNDGESLYHSLEGTPASRECTRLLLQAGARVDGSNALFRVLDLDDVQALRLLLDHGADPNEDNGQGEWGRPLLWAIRRRRSPAHVQALLDAGADPSVRTPQGLRAAALARRFGLANVAALLEQAAGSEPTTPQEQLLAACAVGDAAQARRLAAAHPGLLQGLAPEQLRMLPELAALGCMDAVRCMVELGWPIAARGGDWDASALNQAVFRGDAAMARFLLEHGAQWTERHAYGDNCAGTLCWASLNRPESTEPGGGDWLGCAQALIDHGMPLARPDPEAPGCVLIDGSRQRYPEEIADLLLGVAAG</sequence>
<dbReference type="PANTHER" id="PTHR24189:SF50">
    <property type="entry name" value="ANKYRIN REPEAT AND SOCS BOX PROTEIN 2"/>
    <property type="match status" value="1"/>
</dbReference>
<dbReference type="Proteomes" id="UP000000784">
    <property type="component" value="Chromosome"/>
</dbReference>
<dbReference type="InterPro" id="IPR036770">
    <property type="entry name" value="Ankyrin_rpt-contain_sf"/>
</dbReference>
<keyword evidence="5" id="KW-1185">Reference proteome</keyword>
<dbReference type="eggNOG" id="COG0666">
    <property type="taxonomic scope" value="Bacteria"/>
</dbReference>
<dbReference type="SUPFAM" id="SSF48403">
    <property type="entry name" value="Ankyrin repeat"/>
    <property type="match status" value="2"/>
</dbReference>
<dbReference type="InterPro" id="IPR002110">
    <property type="entry name" value="Ankyrin_rpt"/>
</dbReference>
<proteinExistence type="predicted"/>
<dbReference type="KEGG" id="dac:Daci_5149"/>
<evidence type="ECO:0000256" key="2">
    <source>
        <dbReference type="ARBA" id="ARBA00023043"/>
    </source>
</evidence>
<accession>A9BN83</accession>
<evidence type="ECO:0000256" key="3">
    <source>
        <dbReference type="PROSITE-ProRule" id="PRU00023"/>
    </source>
</evidence>